<dbReference type="Gene3D" id="3.40.50.150">
    <property type="entry name" value="Vaccinia Virus protein VP39"/>
    <property type="match status" value="1"/>
</dbReference>
<feature type="region of interest" description="Disordered" evidence="1">
    <location>
        <begin position="64"/>
        <end position="85"/>
    </location>
</feature>
<dbReference type="PANTHER" id="PTHR43591:SF50">
    <property type="entry name" value="METHYLTRANSFERASE DOMAIN-CONTAINING PROTEIN-RELATED"/>
    <property type="match status" value="1"/>
</dbReference>
<organism evidence="4 5">
    <name type="scientific">Cyclotella atomus</name>
    <dbReference type="NCBI Taxonomy" id="382360"/>
    <lineage>
        <taxon>Eukaryota</taxon>
        <taxon>Sar</taxon>
        <taxon>Stramenopiles</taxon>
        <taxon>Ochrophyta</taxon>
        <taxon>Bacillariophyta</taxon>
        <taxon>Coscinodiscophyceae</taxon>
        <taxon>Thalassiosirophycidae</taxon>
        <taxon>Stephanodiscales</taxon>
        <taxon>Stephanodiscaceae</taxon>
        <taxon>Cyclotella</taxon>
    </lineage>
</organism>
<dbReference type="InterPro" id="IPR054722">
    <property type="entry name" value="PolX-like_BBD"/>
</dbReference>
<dbReference type="SUPFAM" id="SSF53335">
    <property type="entry name" value="S-adenosyl-L-methionine-dependent methyltransferases"/>
    <property type="match status" value="1"/>
</dbReference>
<dbReference type="Pfam" id="PF22936">
    <property type="entry name" value="Pol_BBD"/>
    <property type="match status" value="1"/>
</dbReference>
<evidence type="ECO:0000259" key="2">
    <source>
        <dbReference type="Pfam" id="PF08241"/>
    </source>
</evidence>
<evidence type="ECO:0000259" key="3">
    <source>
        <dbReference type="Pfam" id="PF22936"/>
    </source>
</evidence>
<dbReference type="EMBL" id="JALLPJ020000690">
    <property type="protein sequence ID" value="KAL3785504.1"/>
    <property type="molecule type" value="Genomic_DNA"/>
</dbReference>
<gene>
    <name evidence="4" type="ORF">ACHAWO_002065</name>
</gene>
<evidence type="ECO:0000256" key="1">
    <source>
        <dbReference type="SAM" id="MobiDB-lite"/>
    </source>
</evidence>
<evidence type="ECO:0008006" key="6">
    <source>
        <dbReference type="Google" id="ProtNLM"/>
    </source>
</evidence>
<dbReference type="Pfam" id="PF08241">
    <property type="entry name" value="Methyltransf_11"/>
    <property type="match status" value="1"/>
</dbReference>
<dbReference type="InterPro" id="IPR029063">
    <property type="entry name" value="SAM-dependent_MTases_sf"/>
</dbReference>
<keyword evidence="5" id="KW-1185">Reference proteome</keyword>
<feature type="domain" description="Methyltransferase type 11" evidence="2">
    <location>
        <begin position="162"/>
        <end position="265"/>
    </location>
</feature>
<evidence type="ECO:0000313" key="5">
    <source>
        <dbReference type="Proteomes" id="UP001530400"/>
    </source>
</evidence>
<reference evidence="4 5" key="1">
    <citation type="submission" date="2024-10" db="EMBL/GenBank/DDBJ databases">
        <title>Updated reference genomes for cyclostephanoid diatoms.</title>
        <authorList>
            <person name="Roberts W.R."/>
            <person name="Alverson A.J."/>
        </authorList>
    </citation>
    <scope>NUCLEOTIDE SEQUENCE [LARGE SCALE GENOMIC DNA]</scope>
    <source>
        <strain evidence="4 5">AJA010-31</strain>
    </source>
</reference>
<dbReference type="InterPro" id="IPR013216">
    <property type="entry name" value="Methyltransf_11"/>
</dbReference>
<dbReference type="PANTHER" id="PTHR43591">
    <property type="entry name" value="METHYLTRANSFERASE"/>
    <property type="match status" value="1"/>
</dbReference>
<accession>A0ABD3PCS9</accession>
<name>A0ABD3PCS9_9STRA</name>
<evidence type="ECO:0000313" key="4">
    <source>
        <dbReference type="EMBL" id="KAL3785504.1"/>
    </source>
</evidence>
<dbReference type="CDD" id="cd02440">
    <property type="entry name" value="AdoMet_MTases"/>
    <property type="match status" value="1"/>
</dbReference>
<proteinExistence type="predicted"/>
<feature type="domain" description="Retrovirus-related Pol polyprotein from transposon TNT 1-94-like beta-barrel" evidence="3">
    <location>
        <begin position="415"/>
        <end position="487"/>
    </location>
</feature>
<comment type="caution">
    <text evidence="4">The sequence shown here is derived from an EMBL/GenBank/DDBJ whole genome shotgun (WGS) entry which is preliminary data.</text>
</comment>
<dbReference type="AlphaFoldDB" id="A0ABD3PCS9"/>
<sequence length="575" mass="64303">MTVRICKSDPPGNQWNELGRNSIHIPGRKSITSTLLQPHRSTASEMQRLELLLDKRISCTKAEDESIKQRTASTTSSCTESDEDSGVSFSENSDLYTANSVEFNRGNTLAIDAWNEVALEYHARVEKFTSQFLPFLLNRNFLIENDVEQLDDVRYLYGMNVLDVAAGTGAAALYAVSKGAQVTATDFSEEMLKIAQIRSRDTSFDESSTSGNFESRLADGENLPMQWTDKFDIACSNFGVIYFSDMNKGLEEMVRCTKPGGRVCFSAWGKKEMTSAFRLFPAAIKECGFENRWKGSSHKPSFFLPTRRISADKHFLYESLQEAGLSDVKVIGPFSREMRLKSAEEYWYRFVLGCPNVKRVVEHYFTEKERLKLKETVVRLVNEEARGAEASNDHDLSLSSLSTAEIPDTKSRVAIADSGATHHLWPDYSAFVSYTKVSNKYVSLADKSTAPIEGIGDISVSLNGKKVLIRNAYHAPSLKVPLYSLGAHRRLPGCGFIGTNDSFQLTFPKFSLTLHDVDLPLLKYAPLEKNNKRSFDYIEPRRHSPTPIVSKNCSIVLSASAYIAIGTKEQDTSCK</sequence>
<dbReference type="Proteomes" id="UP001530400">
    <property type="component" value="Unassembled WGS sequence"/>
</dbReference>
<protein>
    <recommendedName>
        <fullName evidence="6">Methyltransferase domain-containing protein</fullName>
    </recommendedName>
</protein>